<keyword evidence="9" id="KW-1185">Reference proteome</keyword>
<dbReference type="Gene3D" id="1.25.40.390">
    <property type="match status" value="1"/>
</dbReference>
<protein>
    <submittedName>
        <fullName evidence="8">RagB/SusD family nutrient uptake outer membrane protein</fullName>
    </submittedName>
</protein>
<name>A0A5M6D193_9BACT</name>
<dbReference type="Proteomes" id="UP000323426">
    <property type="component" value="Unassembled WGS sequence"/>
</dbReference>
<evidence type="ECO:0000256" key="5">
    <source>
        <dbReference type="ARBA" id="ARBA00023237"/>
    </source>
</evidence>
<evidence type="ECO:0000256" key="3">
    <source>
        <dbReference type="ARBA" id="ARBA00022729"/>
    </source>
</evidence>
<keyword evidence="5" id="KW-0998">Cell outer membrane</keyword>
<evidence type="ECO:0000313" key="9">
    <source>
        <dbReference type="Proteomes" id="UP000323426"/>
    </source>
</evidence>
<keyword evidence="3" id="KW-0732">Signal</keyword>
<dbReference type="InterPro" id="IPR011990">
    <property type="entry name" value="TPR-like_helical_dom_sf"/>
</dbReference>
<dbReference type="GO" id="GO:0009279">
    <property type="term" value="C:cell outer membrane"/>
    <property type="evidence" value="ECO:0007669"/>
    <property type="project" value="UniProtKB-SubCell"/>
</dbReference>
<evidence type="ECO:0000256" key="1">
    <source>
        <dbReference type="ARBA" id="ARBA00004442"/>
    </source>
</evidence>
<reference evidence="8 9" key="1">
    <citation type="submission" date="2019-09" db="EMBL/GenBank/DDBJ databases">
        <title>Genome sequence and assembly of Adhaeribacter sp.</title>
        <authorList>
            <person name="Chhetri G."/>
        </authorList>
    </citation>
    <scope>NUCLEOTIDE SEQUENCE [LARGE SCALE GENOMIC DNA]</scope>
    <source>
        <strain evidence="8 9">DK36</strain>
    </source>
</reference>
<evidence type="ECO:0000256" key="2">
    <source>
        <dbReference type="ARBA" id="ARBA00006275"/>
    </source>
</evidence>
<gene>
    <name evidence="8" type="ORF">F0145_20945</name>
</gene>
<dbReference type="EMBL" id="VWSF01000022">
    <property type="protein sequence ID" value="KAA5541271.1"/>
    <property type="molecule type" value="Genomic_DNA"/>
</dbReference>
<comment type="subcellular location">
    <subcellularLocation>
        <location evidence="1">Cell outer membrane</location>
    </subcellularLocation>
</comment>
<feature type="domain" description="RagB/SusD" evidence="6">
    <location>
        <begin position="482"/>
        <end position="650"/>
    </location>
</feature>
<organism evidence="8 9">
    <name type="scientific">Adhaeribacter rhizoryzae</name>
    <dbReference type="NCBI Taxonomy" id="2607907"/>
    <lineage>
        <taxon>Bacteria</taxon>
        <taxon>Pseudomonadati</taxon>
        <taxon>Bacteroidota</taxon>
        <taxon>Cytophagia</taxon>
        <taxon>Cytophagales</taxon>
        <taxon>Hymenobacteraceae</taxon>
        <taxon>Adhaeribacter</taxon>
    </lineage>
</organism>
<proteinExistence type="inferred from homology"/>
<dbReference type="AlphaFoldDB" id="A0A5M6D193"/>
<sequence>MKKRYNIKSIIGTAALTLFLAGCSDILEEQPRSIYEPGFFRTERGVQGGLTSMYAHLRYIYGQAYYYNATQTGTDEVTWAQSADQNFKVMDLSGQGELNAASSRADVLWGAAFSNINTASGIIENAAEVGTISNALIGEARFFRAFDYFQLVQTFGGVPLDLGAGELKFNTNAVRTAVRNTVPEVYTKAIFPDLLIAVNDLPETPRVTGGASKNVARHYLAKAYLTYAWWLENPNNIPTYPEAPRTDPDGHNAQWYFQQAYDVAATAINNPGPYALQPTYYDVNLGSNDRNKETMLYADHTESSQFYNGGSLTFGSGGAPDNFAGWMMTWNYTELRSGADPNWAASINSVQREAVQALGRPWTRMAPTIGVFTNTFADKTNDSRYDGTFTTVFRGNWPKAGDTKAVVYNANSLPVSPGGAILTFLNDEPATPITYPNGAGRNGIGAGELPGRSDFVISPQGISRIVYPGLWKLGPYRTDNGNGLGQPNAGSTRPFNIAKYSEFYFIAAEAAVKGAATQPGKSARDLINVIRARAGKWRWDNNGNTAKVVDNSAAMIAATPATIDINYILAERSREYFGEGYRWFDLVRTQKWTELASTYQIAGVAKGDHKAVTVTRTIQPFHYLRPIPLGQLDAMQMTAEEKTKFQNPGYL</sequence>
<dbReference type="SUPFAM" id="SSF48452">
    <property type="entry name" value="TPR-like"/>
    <property type="match status" value="1"/>
</dbReference>
<dbReference type="Pfam" id="PF07980">
    <property type="entry name" value="SusD_RagB"/>
    <property type="match status" value="1"/>
</dbReference>
<dbReference type="InterPro" id="IPR012944">
    <property type="entry name" value="SusD_RagB_dom"/>
</dbReference>
<comment type="similarity">
    <text evidence="2">Belongs to the SusD family.</text>
</comment>
<dbReference type="PROSITE" id="PS51257">
    <property type="entry name" value="PROKAR_LIPOPROTEIN"/>
    <property type="match status" value="1"/>
</dbReference>
<evidence type="ECO:0000259" key="6">
    <source>
        <dbReference type="Pfam" id="PF07980"/>
    </source>
</evidence>
<comment type="caution">
    <text evidence="8">The sequence shown here is derived from an EMBL/GenBank/DDBJ whole genome shotgun (WGS) entry which is preliminary data.</text>
</comment>
<evidence type="ECO:0000256" key="4">
    <source>
        <dbReference type="ARBA" id="ARBA00023136"/>
    </source>
</evidence>
<evidence type="ECO:0000259" key="7">
    <source>
        <dbReference type="Pfam" id="PF14322"/>
    </source>
</evidence>
<dbReference type="Pfam" id="PF14322">
    <property type="entry name" value="SusD-like_3"/>
    <property type="match status" value="1"/>
</dbReference>
<evidence type="ECO:0000313" key="8">
    <source>
        <dbReference type="EMBL" id="KAA5541271.1"/>
    </source>
</evidence>
<dbReference type="RefSeq" id="WP_150091639.1">
    <property type="nucleotide sequence ID" value="NZ_VWSF01000022.1"/>
</dbReference>
<dbReference type="InterPro" id="IPR033985">
    <property type="entry name" value="SusD-like_N"/>
</dbReference>
<accession>A0A5M6D193</accession>
<keyword evidence="4" id="KW-0472">Membrane</keyword>
<feature type="domain" description="SusD-like N-terminal" evidence="7">
    <location>
        <begin position="51"/>
        <end position="225"/>
    </location>
</feature>